<feature type="region of interest" description="Disordered" evidence="1">
    <location>
        <begin position="78"/>
        <end position="108"/>
    </location>
</feature>
<dbReference type="InterPro" id="IPR036259">
    <property type="entry name" value="MFS_trans_sf"/>
</dbReference>
<comment type="caution">
    <text evidence="3">The sequence shown here is derived from an EMBL/GenBank/DDBJ whole genome shotgun (WGS) entry which is preliminary data.</text>
</comment>
<keyword evidence="2" id="KW-1133">Transmembrane helix</keyword>
<gene>
    <name evidence="3" type="ORF">IU449_07935</name>
</gene>
<evidence type="ECO:0008006" key="5">
    <source>
        <dbReference type="Google" id="ProtNLM"/>
    </source>
</evidence>
<evidence type="ECO:0000256" key="1">
    <source>
        <dbReference type="SAM" id="MobiDB-lite"/>
    </source>
</evidence>
<keyword evidence="2" id="KW-0812">Transmembrane</keyword>
<sequence length="108" mass="10964">MVAQCGVVSDLGDTPPAARRGQATSLSGTAMFTGQFGSPLVFGPLMAATSITTGYLLAAVLAAVILAGLVFLRIDAPQEQDPGRSDEQSGQTEGGEVRVVSRPVNSSA</sequence>
<evidence type="ECO:0000256" key="2">
    <source>
        <dbReference type="SAM" id="Phobius"/>
    </source>
</evidence>
<evidence type="ECO:0000313" key="3">
    <source>
        <dbReference type="EMBL" id="MBF6354471.1"/>
    </source>
</evidence>
<proteinExistence type="predicted"/>
<dbReference type="EMBL" id="JADLQN010000001">
    <property type="protein sequence ID" value="MBF6354471.1"/>
    <property type="molecule type" value="Genomic_DNA"/>
</dbReference>
<accession>A0ABS0D7L5</accession>
<protein>
    <recommendedName>
        <fullName evidence="5">MFS transporter</fullName>
    </recommendedName>
</protein>
<feature type="transmembrane region" description="Helical" evidence="2">
    <location>
        <begin position="54"/>
        <end position="74"/>
    </location>
</feature>
<evidence type="ECO:0000313" key="4">
    <source>
        <dbReference type="Proteomes" id="UP000707731"/>
    </source>
</evidence>
<name>A0ABS0D7L5_9NOCA</name>
<keyword evidence="4" id="KW-1185">Reference proteome</keyword>
<keyword evidence="2" id="KW-0472">Membrane</keyword>
<reference evidence="3 4" key="1">
    <citation type="submission" date="2020-10" db="EMBL/GenBank/DDBJ databases">
        <title>Identification of Nocardia species via Next-generation sequencing and recognition of intraspecies genetic diversity.</title>
        <authorList>
            <person name="Li P."/>
            <person name="Li P."/>
            <person name="Lu B."/>
        </authorList>
    </citation>
    <scope>NUCLEOTIDE SEQUENCE [LARGE SCALE GENOMIC DNA]</scope>
    <source>
        <strain evidence="3 4">BJ06-0143</strain>
    </source>
</reference>
<dbReference type="RefSeq" id="WP_195001232.1">
    <property type="nucleotide sequence ID" value="NZ_JADLQN010000001.1"/>
</dbReference>
<organism evidence="3 4">
    <name type="scientific">Nocardia higoensis</name>
    <dbReference type="NCBI Taxonomy" id="228599"/>
    <lineage>
        <taxon>Bacteria</taxon>
        <taxon>Bacillati</taxon>
        <taxon>Actinomycetota</taxon>
        <taxon>Actinomycetes</taxon>
        <taxon>Mycobacteriales</taxon>
        <taxon>Nocardiaceae</taxon>
        <taxon>Nocardia</taxon>
    </lineage>
</organism>
<dbReference type="SUPFAM" id="SSF103473">
    <property type="entry name" value="MFS general substrate transporter"/>
    <property type="match status" value="1"/>
</dbReference>
<dbReference type="Gene3D" id="1.20.1250.20">
    <property type="entry name" value="MFS general substrate transporter like domains"/>
    <property type="match status" value="1"/>
</dbReference>
<dbReference type="Proteomes" id="UP000707731">
    <property type="component" value="Unassembled WGS sequence"/>
</dbReference>